<dbReference type="AlphaFoldDB" id="A0A4R3PTB0"/>
<organism evidence="2 3">
    <name type="scientific">Rhizobium sullae</name>
    <name type="common">Rhizobium hedysari</name>
    <dbReference type="NCBI Taxonomy" id="50338"/>
    <lineage>
        <taxon>Bacteria</taxon>
        <taxon>Pseudomonadati</taxon>
        <taxon>Pseudomonadota</taxon>
        <taxon>Alphaproteobacteria</taxon>
        <taxon>Hyphomicrobiales</taxon>
        <taxon>Rhizobiaceae</taxon>
        <taxon>Rhizobium/Agrobacterium group</taxon>
        <taxon>Rhizobium</taxon>
    </lineage>
</organism>
<dbReference type="InterPro" id="IPR032557">
    <property type="entry name" value="DUF4935"/>
</dbReference>
<dbReference type="EMBL" id="SMBH01000026">
    <property type="protein sequence ID" value="TCU08687.1"/>
    <property type="molecule type" value="Genomic_DNA"/>
</dbReference>
<dbReference type="Proteomes" id="UP000294576">
    <property type="component" value="Unassembled WGS sequence"/>
</dbReference>
<evidence type="ECO:0000259" key="1">
    <source>
        <dbReference type="Pfam" id="PF16289"/>
    </source>
</evidence>
<evidence type="ECO:0000313" key="3">
    <source>
        <dbReference type="Proteomes" id="UP000294576"/>
    </source>
</evidence>
<protein>
    <recommendedName>
        <fullName evidence="1">DUF4935 domain-containing protein</fullName>
    </recommendedName>
</protein>
<dbReference type="OrthoDB" id="8685584at2"/>
<comment type="caution">
    <text evidence="2">The sequence shown here is derived from an EMBL/GenBank/DDBJ whole genome shotgun (WGS) entry which is preliminary data.</text>
</comment>
<gene>
    <name evidence="2" type="ORF">EV132_12675</name>
</gene>
<sequence length="344" mass="38664">MKLKLLIDTSVWLDLTKDPRHLPLLDALFAMTKAGDVELILPQMILDEFARNRERVIASSRASLSSHFKRVKDAIAQFAPEDERNEVLKQLNEIDHRIATGGEAVNEAVGLIEKLFTTTEPIPISESVKARAADRAIAKVAPFHRQMNGIGDAIIIETYIDAFAEREGDDVLAFVTHNIHDFSQKGADTRLPHPDLAALFDGAHSLYSTNLGTLLNEYASDLIEEITFDREYSQESRALSELLEAEDKLTTQIWYGRKWGIIAAVESGKQKRVPREIWEAGTPGERRGMIVDEIWDGMIAAMKSAEEQYPGELGPWTDFEWGMLSGKLSAIRWVLGDEWDMLDT</sequence>
<proteinExistence type="predicted"/>
<accession>A0A4R3PTB0</accession>
<name>A0A4R3PTB0_RHISU</name>
<dbReference type="RefSeq" id="WP_087005428.1">
    <property type="nucleotide sequence ID" value="NZ_SMBH01000026.1"/>
</dbReference>
<dbReference type="InterPro" id="IPR029060">
    <property type="entry name" value="PIN-like_dom_sf"/>
</dbReference>
<reference evidence="2 3" key="1">
    <citation type="submission" date="2019-03" db="EMBL/GenBank/DDBJ databases">
        <title>Genomic Encyclopedia of Type Strains, Phase IV (KMG-V): Genome sequencing to study the core and pangenomes of soil and plant-associated prokaryotes.</title>
        <authorList>
            <person name="Whitman W."/>
        </authorList>
    </citation>
    <scope>NUCLEOTIDE SEQUENCE [LARGE SCALE GENOMIC DNA]</scope>
    <source>
        <strain evidence="2 3">Hc14</strain>
    </source>
</reference>
<dbReference type="Pfam" id="PF16289">
    <property type="entry name" value="PIN_12"/>
    <property type="match status" value="1"/>
</dbReference>
<dbReference type="SUPFAM" id="SSF88723">
    <property type="entry name" value="PIN domain-like"/>
    <property type="match status" value="1"/>
</dbReference>
<feature type="domain" description="DUF4935" evidence="1">
    <location>
        <begin position="6"/>
        <end position="182"/>
    </location>
</feature>
<evidence type="ECO:0000313" key="2">
    <source>
        <dbReference type="EMBL" id="TCU08687.1"/>
    </source>
</evidence>